<evidence type="ECO:0000259" key="2">
    <source>
        <dbReference type="PROSITE" id="PS50076"/>
    </source>
</evidence>
<feature type="domain" description="J" evidence="2">
    <location>
        <begin position="9"/>
        <end position="75"/>
    </location>
</feature>
<feature type="compositionally biased region" description="Polar residues" evidence="1">
    <location>
        <begin position="111"/>
        <end position="127"/>
    </location>
</feature>
<dbReference type="SMART" id="SM00271">
    <property type="entry name" value="DnaJ"/>
    <property type="match status" value="1"/>
</dbReference>
<dbReference type="PROSITE" id="PS00636">
    <property type="entry name" value="DNAJ_1"/>
    <property type="match status" value="1"/>
</dbReference>
<comment type="caution">
    <text evidence="3">The sequence shown here is derived from an EMBL/GenBank/DDBJ whole genome shotgun (WGS) entry which is preliminary data.</text>
</comment>
<dbReference type="OrthoDB" id="442087at2759"/>
<dbReference type="InterPro" id="IPR018253">
    <property type="entry name" value="DnaJ_domain_CS"/>
</dbReference>
<gene>
    <name evidence="3" type="ORF">HYFRA_00007425</name>
</gene>
<dbReference type="InterPro" id="IPR036869">
    <property type="entry name" value="J_dom_sf"/>
</dbReference>
<dbReference type="AlphaFoldDB" id="A0A9N9KPH7"/>
<dbReference type="CDD" id="cd06257">
    <property type="entry name" value="DnaJ"/>
    <property type="match status" value="1"/>
</dbReference>
<organism evidence="3 4">
    <name type="scientific">Hymenoscyphus fraxineus</name>
    <dbReference type="NCBI Taxonomy" id="746836"/>
    <lineage>
        <taxon>Eukaryota</taxon>
        <taxon>Fungi</taxon>
        <taxon>Dikarya</taxon>
        <taxon>Ascomycota</taxon>
        <taxon>Pezizomycotina</taxon>
        <taxon>Leotiomycetes</taxon>
        <taxon>Helotiales</taxon>
        <taxon>Helotiaceae</taxon>
        <taxon>Hymenoscyphus</taxon>
    </lineage>
</organism>
<accession>A0A9N9KPH7</accession>
<dbReference type="SUPFAM" id="SSF46565">
    <property type="entry name" value="Chaperone J-domain"/>
    <property type="match status" value="1"/>
</dbReference>
<reference evidence="3" key="1">
    <citation type="submission" date="2021-07" db="EMBL/GenBank/DDBJ databases">
        <authorList>
            <person name="Durling M."/>
        </authorList>
    </citation>
    <scope>NUCLEOTIDE SEQUENCE</scope>
</reference>
<protein>
    <recommendedName>
        <fullName evidence="2">J domain-containing protein</fullName>
    </recommendedName>
</protein>
<evidence type="ECO:0000313" key="3">
    <source>
        <dbReference type="EMBL" id="CAG8951509.1"/>
    </source>
</evidence>
<feature type="compositionally biased region" description="Low complexity" evidence="1">
    <location>
        <begin position="94"/>
        <end position="104"/>
    </location>
</feature>
<proteinExistence type="predicted"/>
<dbReference type="PANTHER" id="PTHR24074">
    <property type="entry name" value="CO-CHAPERONE PROTEIN DJLA"/>
    <property type="match status" value="1"/>
</dbReference>
<sequence>MSTQQIKEDPYKTLEVSRYATQDQITQSYKRLARLRHPDKQPGNPQAATAAFQALGAAYDILKDASKRREYDLQTPQNTTRSRTQNPTTDSRRTTPSTSQSSQRGYPRATPSDSQYTEGSSTRTGSYTDYAFEEHMKVVRANLRDRDEVRQIRLIMFKRSQTWQATKTAHDLMVPQVKEKIAKFKAIIKSRRAVGGSCLDMEDELRVSESELTMVEDSFPVQCQNFEYDQSVDQSRIREIEERMRQRTRNDRWGS</sequence>
<dbReference type="Proteomes" id="UP000696280">
    <property type="component" value="Unassembled WGS sequence"/>
</dbReference>
<keyword evidence="4" id="KW-1185">Reference proteome</keyword>
<feature type="compositionally biased region" description="Polar residues" evidence="1">
    <location>
        <begin position="74"/>
        <end position="86"/>
    </location>
</feature>
<dbReference type="Pfam" id="PF00226">
    <property type="entry name" value="DnaJ"/>
    <property type="match status" value="1"/>
</dbReference>
<dbReference type="PRINTS" id="PR00625">
    <property type="entry name" value="JDOMAIN"/>
</dbReference>
<dbReference type="PROSITE" id="PS50076">
    <property type="entry name" value="DNAJ_2"/>
    <property type="match status" value="1"/>
</dbReference>
<feature type="region of interest" description="Disordered" evidence="1">
    <location>
        <begin position="69"/>
        <end position="128"/>
    </location>
</feature>
<dbReference type="InterPro" id="IPR001623">
    <property type="entry name" value="DnaJ_domain"/>
</dbReference>
<dbReference type="EMBL" id="CAJVRL010000043">
    <property type="protein sequence ID" value="CAG8951509.1"/>
    <property type="molecule type" value="Genomic_DNA"/>
</dbReference>
<name>A0A9N9KPH7_9HELO</name>
<evidence type="ECO:0000256" key="1">
    <source>
        <dbReference type="SAM" id="MobiDB-lite"/>
    </source>
</evidence>
<dbReference type="InterPro" id="IPR050817">
    <property type="entry name" value="DjlA_DnaK_co-chaperone"/>
</dbReference>
<dbReference type="Gene3D" id="1.10.287.110">
    <property type="entry name" value="DnaJ domain"/>
    <property type="match status" value="1"/>
</dbReference>
<evidence type="ECO:0000313" key="4">
    <source>
        <dbReference type="Proteomes" id="UP000696280"/>
    </source>
</evidence>